<accession>A0ABW2HHW0</accession>
<dbReference type="Proteomes" id="UP001596548">
    <property type="component" value="Unassembled WGS sequence"/>
</dbReference>
<organism evidence="4 5">
    <name type="scientific">Paractinoplanes rhizophilus</name>
    <dbReference type="NCBI Taxonomy" id="1416877"/>
    <lineage>
        <taxon>Bacteria</taxon>
        <taxon>Bacillati</taxon>
        <taxon>Actinomycetota</taxon>
        <taxon>Actinomycetes</taxon>
        <taxon>Micromonosporales</taxon>
        <taxon>Micromonosporaceae</taxon>
        <taxon>Paractinoplanes</taxon>
    </lineage>
</organism>
<evidence type="ECO:0000313" key="4">
    <source>
        <dbReference type="EMBL" id="MFC7272748.1"/>
    </source>
</evidence>
<dbReference type="Pfam" id="PF00072">
    <property type="entry name" value="Response_reg"/>
    <property type="match status" value="1"/>
</dbReference>
<reference evidence="5" key="1">
    <citation type="journal article" date="2019" name="Int. J. Syst. Evol. Microbiol.">
        <title>The Global Catalogue of Microorganisms (GCM) 10K type strain sequencing project: providing services to taxonomists for standard genome sequencing and annotation.</title>
        <authorList>
            <consortium name="The Broad Institute Genomics Platform"/>
            <consortium name="The Broad Institute Genome Sequencing Center for Infectious Disease"/>
            <person name="Wu L."/>
            <person name="Ma J."/>
        </authorList>
    </citation>
    <scope>NUCLEOTIDE SEQUENCE [LARGE SCALE GENOMIC DNA]</scope>
    <source>
        <strain evidence="5">XZYJT-10</strain>
    </source>
</reference>
<dbReference type="InterPro" id="IPR011006">
    <property type="entry name" value="CheY-like_superfamily"/>
</dbReference>
<dbReference type="EMBL" id="JBHTBJ010000001">
    <property type="protein sequence ID" value="MFC7272748.1"/>
    <property type="molecule type" value="Genomic_DNA"/>
</dbReference>
<dbReference type="PANTHER" id="PTHR44591:SF3">
    <property type="entry name" value="RESPONSE REGULATORY DOMAIN-CONTAINING PROTEIN"/>
    <property type="match status" value="1"/>
</dbReference>
<dbReference type="PANTHER" id="PTHR44591">
    <property type="entry name" value="STRESS RESPONSE REGULATOR PROTEIN 1"/>
    <property type="match status" value="1"/>
</dbReference>
<dbReference type="InterPro" id="IPR058245">
    <property type="entry name" value="NreC/VraR/RcsB-like_REC"/>
</dbReference>
<sequence>MTLRCLLVDDNSQFLAAARDLLEGEGLTVVGVAGHIAEAVGQAADLGPDVALVDINLGGESGFDLAERLVPTPVIMISTHSGDDYVDLVEESPAIGFLAKTALSATAVRNLLRN</sequence>
<name>A0ABW2HHW0_9ACTN</name>
<comment type="caution">
    <text evidence="4">The sequence shown here is derived from an EMBL/GenBank/DDBJ whole genome shotgun (WGS) entry which is preliminary data.</text>
</comment>
<evidence type="ECO:0000256" key="2">
    <source>
        <dbReference type="PROSITE-ProRule" id="PRU00169"/>
    </source>
</evidence>
<evidence type="ECO:0000259" key="3">
    <source>
        <dbReference type="PROSITE" id="PS50110"/>
    </source>
</evidence>
<dbReference type="CDD" id="cd17535">
    <property type="entry name" value="REC_NarL-like"/>
    <property type="match status" value="1"/>
</dbReference>
<dbReference type="InterPro" id="IPR050595">
    <property type="entry name" value="Bact_response_regulator"/>
</dbReference>
<gene>
    <name evidence="4" type="ORF">ACFQS1_02040</name>
</gene>
<dbReference type="PROSITE" id="PS50110">
    <property type="entry name" value="RESPONSE_REGULATORY"/>
    <property type="match status" value="1"/>
</dbReference>
<keyword evidence="1 2" id="KW-0597">Phosphoprotein</keyword>
<dbReference type="InterPro" id="IPR001789">
    <property type="entry name" value="Sig_transdc_resp-reg_receiver"/>
</dbReference>
<dbReference type="RefSeq" id="WP_378964153.1">
    <property type="nucleotide sequence ID" value="NZ_JBHTBJ010000001.1"/>
</dbReference>
<protein>
    <submittedName>
        <fullName evidence="4">Response regulator transcription factor</fullName>
    </submittedName>
</protein>
<proteinExistence type="predicted"/>
<feature type="domain" description="Response regulatory" evidence="3">
    <location>
        <begin position="4"/>
        <end position="114"/>
    </location>
</feature>
<evidence type="ECO:0000256" key="1">
    <source>
        <dbReference type="ARBA" id="ARBA00022553"/>
    </source>
</evidence>
<dbReference type="Gene3D" id="3.40.50.2300">
    <property type="match status" value="1"/>
</dbReference>
<keyword evidence="5" id="KW-1185">Reference proteome</keyword>
<dbReference type="SMART" id="SM00448">
    <property type="entry name" value="REC"/>
    <property type="match status" value="1"/>
</dbReference>
<evidence type="ECO:0000313" key="5">
    <source>
        <dbReference type="Proteomes" id="UP001596548"/>
    </source>
</evidence>
<dbReference type="SUPFAM" id="SSF52172">
    <property type="entry name" value="CheY-like"/>
    <property type="match status" value="1"/>
</dbReference>
<feature type="modified residue" description="4-aspartylphosphate" evidence="2">
    <location>
        <position position="54"/>
    </location>
</feature>